<dbReference type="InterPro" id="IPR001932">
    <property type="entry name" value="PPM-type_phosphatase-like_dom"/>
</dbReference>
<name>A0A4Y7L1Q6_PAPSO</name>
<dbReference type="EC" id="3.1.3.16" evidence="1"/>
<evidence type="ECO:0000313" key="4">
    <source>
        <dbReference type="Proteomes" id="UP000316621"/>
    </source>
</evidence>
<dbReference type="OMA" id="ANTIAWM"/>
<keyword evidence="1" id="KW-0904">Protein phosphatase</keyword>
<dbReference type="Gene3D" id="3.60.40.10">
    <property type="entry name" value="PPM-type phosphatase domain"/>
    <property type="match status" value="1"/>
</dbReference>
<protein>
    <recommendedName>
        <fullName evidence="1">Protein phosphatase</fullName>
        <ecNumber evidence="1">3.1.3.16</ecNumber>
    </recommendedName>
</protein>
<organism evidence="3 4">
    <name type="scientific">Papaver somniferum</name>
    <name type="common">Opium poppy</name>
    <dbReference type="NCBI Taxonomy" id="3469"/>
    <lineage>
        <taxon>Eukaryota</taxon>
        <taxon>Viridiplantae</taxon>
        <taxon>Streptophyta</taxon>
        <taxon>Embryophyta</taxon>
        <taxon>Tracheophyta</taxon>
        <taxon>Spermatophyta</taxon>
        <taxon>Magnoliopsida</taxon>
        <taxon>Ranunculales</taxon>
        <taxon>Papaveraceae</taxon>
        <taxon>Papaveroideae</taxon>
        <taxon>Papaver</taxon>
    </lineage>
</organism>
<dbReference type="PANTHER" id="PTHR12320">
    <property type="entry name" value="PROTEIN PHOSPHATASE 2C"/>
    <property type="match status" value="1"/>
</dbReference>
<keyword evidence="1" id="KW-0378">Hydrolase</keyword>
<dbReference type="InterPro" id="IPR036457">
    <property type="entry name" value="PPM-type-like_dom_sf"/>
</dbReference>
<dbReference type="InterPro" id="IPR039123">
    <property type="entry name" value="PPTC7"/>
</dbReference>
<dbReference type="GO" id="GO:0004722">
    <property type="term" value="F:protein serine/threonine phosphatase activity"/>
    <property type="evidence" value="ECO:0007669"/>
    <property type="project" value="UniProtKB-EC"/>
</dbReference>
<dbReference type="Proteomes" id="UP000316621">
    <property type="component" value="Chromosome 9"/>
</dbReference>
<comment type="catalytic activity">
    <reaction evidence="1">
        <text>O-phospho-L-seryl-[protein] + H2O = L-seryl-[protein] + phosphate</text>
        <dbReference type="Rhea" id="RHEA:20629"/>
        <dbReference type="Rhea" id="RHEA-COMP:9863"/>
        <dbReference type="Rhea" id="RHEA-COMP:11604"/>
        <dbReference type="ChEBI" id="CHEBI:15377"/>
        <dbReference type="ChEBI" id="CHEBI:29999"/>
        <dbReference type="ChEBI" id="CHEBI:43474"/>
        <dbReference type="ChEBI" id="CHEBI:83421"/>
        <dbReference type="EC" id="3.1.3.16"/>
    </reaction>
</comment>
<keyword evidence="1" id="KW-0479">Metal-binding</keyword>
<keyword evidence="1" id="KW-0460">Magnesium</keyword>
<accession>A0A4Y7L1Q6</accession>
<gene>
    <name evidence="3" type="ORF">C5167_002330</name>
</gene>
<proteinExistence type="inferred from homology"/>
<evidence type="ECO:0000256" key="1">
    <source>
        <dbReference type="RuleBase" id="RU366020"/>
    </source>
</evidence>
<reference evidence="3 4" key="1">
    <citation type="journal article" date="2018" name="Science">
        <title>The opium poppy genome and morphinan production.</title>
        <authorList>
            <person name="Guo L."/>
            <person name="Winzer T."/>
            <person name="Yang X."/>
            <person name="Li Y."/>
            <person name="Ning Z."/>
            <person name="He Z."/>
            <person name="Teodor R."/>
            <person name="Lu Y."/>
            <person name="Bowser T.A."/>
            <person name="Graham I.A."/>
            <person name="Ye K."/>
        </authorList>
    </citation>
    <scope>NUCLEOTIDE SEQUENCE [LARGE SCALE GENOMIC DNA]</scope>
    <source>
        <strain evidence="4">cv. HN1</strain>
        <tissue evidence="3">Leaves</tissue>
    </source>
</reference>
<dbReference type="SUPFAM" id="SSF81606">
    <property type="entry name" value="PP2C-like"/>
    <property type="match status" value="1"/>
</dbReference>
<dbReference type="PANTHER" id="PTHR12320:SF60">
    <property type="entry name" value="PROTEIN PHOSPHATASE 2C 26-RELATED"/>
    <property type="match status" value="1"/>
</dbReference>
<sequence>MAVFSSWSTAQSQRVFLSFTSNSVDFISNSKSRKSICCSSSSSELNPVRLEVCFSVGTHLIPHPSKLKVAAVGIHKVEKGGEDAFLVSNFNGGVLAIADGVSGICNGTVLSFLYEHPFEYILIHALQLSIKLQLFRLSLRLNFRWAEKNVDPSFFPKELMANASYLIDKEEVEYEPQILLGRAHAATSSRGSATVIVAMLEKTGVLKIANVGDCGLRVLRKAPQEHYFDCPYQLSSEAISQTYLDAAVSNIDVMEGDKIIMGSDGLFDNVYDREIVSTISRINNVAEAAKALAVLANEHSRDANFDSPYSLEARDRGFDVPWWKKVIGRKLVGSWTISL</sequence>
<comment type="catalytic activity">
    <reaction evidence="1">
        <text>O-phospho-L-threonyl-[protein] + H2O = L-threonyl-[protein] + phosphate</text>
        <dbReference type="Rhea" id="RHEA:47004"/>
        <dbReference type="Rhea" id="RHEA-COMP:11060"/>
        <dbReference type="Rhea" id="RHEA-COMP:11605"/>
        <dbReference type="ChEBI" id="CHEBI:15377"/>
        <dbReference type="ChEBI" id="CHEBI:30013"/>
        <dbReference type="ChEBI" id="CHEBI:43474"/>
        <dbReference type="ChEBI" id="CHEBI:61977"/>
        <dbReference type="EC" id="3.1.3.16"/>
    </reaction>
</comment>
<dbReference type="GO" id="GO:0009507">
    <property type="term" value="C:chloroplast"/>
    <property type="evidence" value="ECO:0007669"/>
    <property type="project" value="TreeGrafter"/>
</dbReference>
<keyword evidence="4" id="KW-1185">Reference proteome</keyword>
<comment type="cofactor">
    <cofactor evidence="1">
        <name>Mn(2+)</name>
        <dbReference type="ChEBI" id="CHEBI:29035"/>
    </cofactor>
</comment>
<evidence type="ECO:0000259" key="2">
    <source>
        <dbReference type="PROSITE" id="PS51746"/>
    </source>
</evidence>
<dbReference type="Gramene" id="RZC78125">
    <property type="protein sequence ID" value="RZC78125"/>
    <property type="gene ID" value="C5167_002330"/>
</dbReference>
<comment type="similarity">
    <text evidence="1">Belongs to the PP2C family.</text>
</comment>
<dbReference type="EMBL" id="CM010723">
    <property type="protein sequence ID" value="RZC78125.1"/>
    <property type="molecule type" value="Genomic_DNA"/>
</dbReference>
<evidence type="ECO:0000313" key="3">
    <source>
        <dbReference type="EMBL" id="RZC78125.1"/>
    </source>
</evidence>
<dbReference type="AlphaFoldDB" id="A0A4Y7L1Q6"/>
<feature type="domain" description="PPM-type phosphatase" evidence="2">
    <location>
        <begin position="68"/>
        <end position="339"/>
    </location>
</feature>
<dbReference type="PROSITE" id="PS51746">
    <property type="entry name" value="PPM_2"/>
    <property type="match status" value="1"/>
</dbReference>
<dbReference type="SMART" id="SM00332">
    <property type="entry name" value="PP2Cc"/>
    <property type="match status" value="1"/>
</dbReference>
<dbReference type="STRING" id="3469.A0A4Y7L1Q6"/>
<comment type="cofactor">
    <cofactor evidence="1">
        <name>Mg(2+)</name>
        <dbReference type="ChEBI" id="CHEBI:18420"/>
    </cofactor>
</comment>
<keyword evidence="1" id="KW-0464">Manganese</keyword>
<dbReference type="GO" id="GO:0046872">
    <property type="term" value="F:metal ion binding"/>
    <property type="evidence" value="ECO:0007669"/>
    <property type="project" value="UniProtKB-UniRule"/>
</dbReference>